<organism evidence="1 2">
    <name type="scientific">Cognatilysobacter lacus</name>
    <dbReference type="NCBI Taxonomy" id="1643323"/>
    <lineage>
        <taxon>Bacteria</taxon>
        <taxon>Pseudomonadati</taxon>
        <taxon>Pseudomonadota</taxon>
        <taxon>Gammaproteobacteria</taxon>
        <taxon>Lysobacterales</taxon>
        <taxon>Lysobacteraceae</taxon>
        <taxon>Cognatilysobacter</taxon>
    </lineage>
</organism>
<dbReference type="NCBIfam" id="TIGR02610">
    <property type="entry name" value="PHA_gran_rgn"/>
    <property type="match status" value="1"/>
</dbReference>
<proteinExistence type="predicted"/>
<protein>
    <submittedName>
        <fullName evidence="1">Polyhydroxyalkanoic acid synthase</fullName>
    </submittedName>
</protein>
<evidence type="ECO:0000313" key="2">
    <source>
        <dbReference type="Proteomes" id="UP000323164"/>
    </source>
</evidence>
<accession>A0A5D8Z8F5</accession>
<dbReference type="OrthoDB" id="287584at2"/>
<dbReference type="InterPro" id="IPR013433">
    <property type="entry name" value="PHA_gran_rgn"/>
</dbReference>
<gene>
    <name evidence="1" type="ORF">FW784_05470</name>
</gene>
<dbReference type="Proteomes" id="UP000323164">
    <property type="component" value="Unassembled WGS sequence"/>
</dbReference>
<dbReference type="RefSeq" id="WP_149352346.1">
    <property type="nucleotide sequence ID" value="NZ_VTRV01000040.1"/>
</dbReference>
<dbReference type="AlphaFoldDB" id="A0A5D8Z8F5"/>
<keyword evidence="2" id="KW-1185">Reference proteome</keyword>
<reference evidence="1 2" key="1">
    <citation type="submission" date="2019-08" db="EMBL/GenBank/DDBJ databases">
        <title>Draft genome sequence of Lysobacter sp. UKS-15.</title>
        <authorList>
            <person name="Im W.-T."/>
        </authorList>
    </citation>
    <scope>NUCLEOTIDE SEQUENCE [LARGE SCALE GENOMIC DNA]</scope>
    <source>
        <strain evidence="1 2">UKS-15</strain>
    </source>
</reference>
<evidence type="ECO:0000313" key="1">
    <source>
        <dbReference type="EMBL" id="TZF90402.1"/>
    </source>
</evidence>
<name>A0A5D8Z8F5_9GAMM</name>
<dbReference type="Pfam" id="PF09650">
    <property type="entry name" value="PHA_gran_rgn"/>
    <property type="match status" value="1"/>
</dbReference>
<sequence>MPTIDIRHTHSLAPAKAREAVEHIADTLAQRFGVEHGWQGESMMFKRTGVDGRVHLEPGAVRVTAELGFLLGALKGTIESEIRRVLAERFT</sequence>
<dbReference type="EMBL" id="VTRV01000040">
    <property type="protein sequence ID" value="TZF90402.1"/>
    <property type="molecule type" value="Genomic_DNA"/>
</dbReference>
<comment type="caution">
    <text evidence="1">The sequence shown here is derived from an EMBL/GenBank/DDBJ whole genome shotgun (WGS) entry which is preliminary data.</text>
</comment>